<dbReference type="GeneID" id="87865545"/>
<dbReference type="SMART" id="SM00220">
    <property type="entry name" value="S_TKc"/>
    <property type="match status" value="1"/>
</dbReference>
<dbReference type="GO" id="GO:0004674">
    <property type="term" value="F:protein serine/threonine kinase activity"/>
    <property type="evidence" value="ECO:0007669"/>
    <property type="project" value="UniProtKB-KW"/>
</dbReference>
<reference evidence="10" key="1">
    <citation type="journal article" date="2023" name="Mol. Phylogenet. Evol.">
        <title>Genome-scale phylogeny and comparative genomics of the fungal order Sordariales.</title>
        <authorList>
            <person name="Hensen N."/>
            <person name="Bonometti L."/>
            <person name="Westerberg I."/>
            <person name="Brannstrom I.O."/>
            <person name="Guillou S."/>
            <person name="Cros-Aarteil S."/>
            <person name="Calhoun S."/>
            <person name="Haridas S."/>
            <person name="Kuo A."/>
            <person name="Mondo S."/>
            <person name="Pangilinan J."/>
            <person name="Riley R."/>
            <person name="LaButti K."/>
            <person name="Andreopoulos B."/>
            <person name="Lipzen A."/>
            <person name="Chen C."/>
            <person name="Yan M."/>
            <person name="Daum C."/>
            <person name="Ng V."/>
            <person name="Clum A."/>
            <person name="Steindorff A."/>
            <person name="Ohm R.A."/>
            <person name="Martin F."/>
            <person name="Silar P."/>
            <person name="Natvig D.O."/>
            <person name="Lalanne C."/>
            <person name="Gautier V."/>
            <person name="Ament-Velasquez S.L."/>
            <person name="Kruys A."/>
            <person name="Hutchinson M.I."/>
            <person name="Powell A.J."/>
            <person name="Barry K."/>
            <person name="Miller A.N."/>
            <person name="Grigoriev I.V."/>
            <person name="Debuchy R."/>
            <person name="Gladieux P."/>
            <person name="Hiltunen Thoren M."/>
            <person name="Johannesson H."/>
        </authorList>
    </citation>
    <scope>NUCLEOTIDE SEQUENCE</scope>
    <source>
        <strain evidence="10">CBS 560.94</strain>
    </source>
</reference>
<dbReference type="Pfam" id="PF00069">
    <property type="entry name" value="Pkinase"/>
    <property type="match status" value="1"/>
</dbReference>
<dbReference type="PANTHER" id="PTHR24350">
    <property type="entry name" value="SERINE/THREONINE-PROTEIN KINASE IAL-RELATED"/>
    <property type="match status" value="1"/>
</dbReference>
<evidence type="ECO:0000256" key="3">
    <source>
        <dbReference type="ARBA" id="ARBA00022741"/>
    </source>
</evidence>
<evidence type="ECO:0000259" key="9">
    <source>
        <dbReference type="PROSITE" id="PS50011"/>
    </source>
</evidence>
<comment type="caution">
    <text evidence="10">The sequence shown here is derived from an EMBL/GenBank/DDBJ whole genome shotgun (WGS) entry which is preliminary data.</text>
</comment>
<dbReference type="InterPro" id="IPR008271">
    <property type="entry name" value="Ser/Thr_kinase_AS"/>
</dbReference>
<evidence type="ECO:0000256" key="5">
    <source>
        <dbReference type="ARBA" id="ARBA00022840"/>
    </source>
</evidence>
<feature type="binding site" evidence="7">
    <location>
        <position position="142"/>
    </location>
    <ligand>
        <name>ATP</name>
        <dbReference type="ChEBI" id="CHEBI:30616"/>
    </ligand>
</feature>
<keyword evidence="2" id="KW-0808">Transferase</keyword>
<evidence type="ECO:0000256" key="8">
    <source>
        <dbReference type="PIRSR" id="PIRSR630616-3"/>
    </source>
</evidence>
<evidence type="ECO:0000256" key="7">
    <source>
        <dbReference type="PIRSR" id="PIRSR630616-2"/>
    </source>
</evidence>
<keyword evidence="4 10" id="KW-0418">Kinase</keyword>
<organism evidence="10 11">
    <name type="scientific">Neurospora tetraspora</name>
    <dbReference type="NCBI Taxonomy" id="94610"/>
    <lineage>
        <taxon>Eukaryota</taxon>
        <taxon>Fungi</taxon>
        <taxon>Dikarya</taxon>
        <taxon>Ascomycota</taxon>
        <taxon>Pezizomycotina</taxon>
        <taxon>Sordariomycetes</taxon>
        <taxon>Sordariomycetidae</taxon>
        <taxon>Sordariales</taxon>
        <taxon>Sordariaceae</taxon>
        <taxon>Neurospora</taxon>
    </lineage>
</organism>
<dbReference type="InterPro" id="IPR000719">
    <property type="entry name" value="Prot_kinase_dom"/>
</dbReference>
<dbReference type="Gene3D" id="1.10.510.10">
    <property type="entry name" value="Transferase(Phosphotransferase) domain 1"/>
    <property type="match status" value="1"/>
</dbReference>
<name>A0AAE0JAK8_9PEZI</name>
<sequence length="266" mass="30257">MESFLEAPLKDWRIGSASDEHHPNEKLRHHAVPGGAFEQWRPIHLWERVYKEKCERGFLPGRLRAVKRISKEHAGFLMASQRELQALATFSKKNDPRGSLIAKQVAMGLRYMHQKGFLHRDLKPLNILVDTPGPEWKVKLADFGIARNIGGPTLYTHYIGTYGYIAPELFESSDAYTAAVDIWALGAVVFCMCTGAPPFEQPQHLLQYCAGMRCFPSQVLGLSTGFCIDFILGTMHANPRQRLEMDQIMDHEWLSMERTIMNMSNP</sequence>
<dbReference type="PROSITE" id="PS00108">
    <property type="entry name" value="PROTEIN_KINASE_ST"/>
    <property type="match status" value="1"/>
</dbReference>
<evidence type="ECO:0000256" key="1">
    <source>
        <dbReference type="ARBA" id="ARBA00022527"/>
    </source>
</evidence>
<keyword evidence="3 7" id="KW-0547">Nucleotide-binding</keyword>
<dbReference type="InterPro" id="IPR030616">
    <property type="entry name" value="Aur-like"/>
</dbReference>
<evidence type="ECO:0000256" key="6">
    <source>
        <dbReference type="PIRSR" id="PIRSR630616-1"/>
    </source>
</evidence>
<proteinExistence type="predicted"/>
<keyword evidence="5 7" id="KW-0067">ATP-binding</keyword>
<dbReference type="AlphaFoldDB" id="A0AAE0JAK8"/>
<dbReference type="GO" id="GO:0005524">
    <property type="term" value="F:ATP binding"/>
    <property type="evidence" value="ECO:0007669"/>
    <property type="project" value="UniProtKB-KW"/>
</dbReference>
<accession>A0AAE0JAK8</accession>
<reference evidence="10" key="2">
    <citation type="submission" date="2023-06" db="EMBL/GenBank/DDBJ databases">
        <authorList>
            <consortium name="Lawrence Berkeley National Laboratory"/>
            <person name="Haridas S."/>
            <person name="Hensen N."/>
            <person name="Bonometti L."/>
            <person name="Westerberg I."/>
            <person name="Brannstrom I.O."/>
            <person name="Guillou S."/>
            <person name="Cros-Aarteil S."/>
            <person name="Calhoun S."/>
            <person name="Kuo A."/>
            <person name="Mondo S."/>
            <person name="Pangilinan J."/>
            <person name="Riley R."/>
            <person name="Labutti K."/>
            <person name="Andreopoulos B."/>
            <person name="Lipzen A."/>
            <person name="Chen C."/>
            <person name="Yanf M."/>
            <person name="Daum C."/>
            <person name="Ng V."/>
            <person name="Clum A."/>
            <person name="Steindorff A."/>
            <person name="Ohm R."/>
            <person name="Martin F."/>
            <person name="Silar P."/>
            <person name="Natvig D."/>
            <person name="Lalanne C."/>
            <person name="Gautier V."/>
            <person name="Ament-Velasquez S.L."/>
            <person name="Kruys A."/>
            <person name="Hutchinson M.I."/>
            <person name="Powell A.J."/>
            <person name="Barry K."/>
            <person name="Miller A.N."/>
            <person name="Grigoriev I.V."/>
            <person name="Debuchy R."/>
            <person name="Gladieux P."/>
            <person name="Thoren M.H."/>
            <person name="Johannesson H."/>
        </authorList>
    </citation>
    <scope>NUCLEOTIDE SEQUENCE</scope>
    <source>
        <strain evidence="10">CBS 560.94</strain>
    </source>
</reference>
<evidence type="ECO:0000313" key="11">
    <source>
        <dbReference type="Proteomes" id="UP001278500"/>
    </source>
</evidence>
<dbReference type="InterPro" id="IPR011009">
    <property type="entry name" value="Kinase-like_dom_sf"/>
</dbReference>
<gene>
    <name evidence="10" type="ORF">B0H65DRAFT_510331</name>
</gene>
<feature type="cross-link" description="Glycyl lysine isopeptide (Lys-Gly) (interchain with G-Cter in SUMO2)" evidence="8">
    <location>
        <position position="123"/>
    </location>
</feature>
<protein>
    <submittedName>
        <fullName evidence="10">Kinase-like domain-containing protein</fullName>
    </submittedName>
</protein>
<evidence type="ECO:0000313" key="10">
    <source>
        <dbReference type="EMBL" id="KAK3340136.1"/>
    </source>
</evidence>
<feature type="active site" description="Proton acceptor" evidence="6">
    <location>
        <position position="121"/>
    </location>
</feature>
<keyword evidence="1" id="KW-0723">Serine/threonine-protein kinase</keyword>
<dbReference type="SUPFAM" id="SSF56112">
    <property type="entry name" value="Protein kinase-like (PK-like)"/>
    <property type="match status" value="1"/>
</dbReference>
<dbReference type="Proteomes" id="UP001278500">
    <property type="component" value="Unassembled WGS sequence"/>
</dbReference>
<dbReference type="EMBL" id="JAUEPP010000006">
    <property type="protein sequence ID" value="KAK3340136.1"/>
    <property type="molecule type" value="Genomic_DNA"/>
</dbReference>
<evidence type="ECO:0000256" key="4">
    <source>
        <dbReference type="ARBA" id="ARBA00022777"/>
    </source>
</evidence>
<feature type="domain" description="Protein kinase" evidence="9">
    <location>
        <begin position="1"/>
        <end position="254"/>
    </location>
</feature>
<dbReference type="RefSeq" id="XP_062679078.1">
    <property type="nucleotide sequence ID" value="XM_062828391.1"/>
</dbReference>
<evidence type="ECO:0000256" key="2">
    <source>
        <dbReference type="ARBA" id="ARBA00022679"/>
    </source>
</evidence>
<dbReference type="PROSITE" id="PS50011">
    <property type="entry name" value="PROTEIN_KINASE_DOM"/>
    <property type="match status" value="1"/>
</dbReference>
<keyword evidence="11" id="KW-1185">Reference proteome</keyword>